<evidence type="ECO:0000313" key="1">
    <source>
        <dbReference type="EMBL" id="TNN60372.1"/>
    </source>
</evidence>
<proteinExistence type="predicted"/>
<gene>
    <name evidence="1" type="ORF">EYF80_029361</name>
</gene>
<dbReference type="Proteomes" id="UP000314294">
    <property type="component" value="Unassembled WGS sequence"/>
</dbReference>
<dbReference type="EMBL" id="SRLO01000334">
    <property type="protein sequence ID" value="TNN60372.1"/>
    <property type="molecule type" value="Genomic_DNA"/>
</dbReference>
<accession>A0A4Z2H672</accession>
<comment type="caution">
    <text evidence="1">The sequence shown here is derived from an EMBL/GenBank/DDBJ whole genome shotgun (WGS) entry which is preliminary data.</text>
</comment>
<protein>
    <submittedName>
        <fullName evidence="1">Uncharacterized protein</fullName>
    </submittedName>
</protein>
<reference evidence="1 2" key="1">
    <citation type="submission" date="2019-03" db="EMBL/GenBank/DDBJ databases">
        <title>First draft genome of Liparis tanakae, snailfish: a comprehensive survey of snailfish specific genes.</title>
        <authorList>
            <person name="Kim W."/>
            <person name="Song I."/>
            <person name="Jeong J.-H."/>
            <person name="Kim D."/>
            <person name="Kim S."/>
            <person name="Ryu S."/>
            <person name="Song J.Y."/>
            <person name="Lee S.K."/>
        </authorList>
    </citation>
    <scope>NUCLEOTIDE SEQUENCE [LARGE SCALE GENOMIC DNA]</scope>
    <source>
        <tissue evidence="1">Muscle</tissue>
    </source>
</reference>
<name>A0A4Z2H672_9TELE</name>
<sequence>MERCVHGTQCRQTYKNHKLYRQTTQHEELAVAVNQTELHPVGLRGAALGTRSTCVGRHRQLFGVQMAHRTNTRYKCKDVQSCSFEEPWSPDLA</sequence>
<keyword evidence="2" id="KW-1185">Reference proteome</keyword>
<dbReference type="AlphaFoldDB" id="A0A4Z2H672"/>
<evidence type="ECO:0000313" key="2">
    <source>
        <dbReference type="Proteomes" id="UP000314294"/>
    </source>
</evidence>
<organism evidence="1 2">
    <name type="scientific">Liparis tanakae</name>
    <name type="common">Tanaka's snailfish</name>
    <dbReference type="NCBI Taxonomy" id="230148"/>
    <lineage>
        <taxon>Eukaryota</taxon>
        <taxon>Metazoa</taxon>
        <taxon>Chordata</taxon>
        <taxon>Craniata</taxon>
        <taxon>Vertebrata</taxon>
        <taxon>Euteleostomi</taxon>
        <taxon>Actinopterygii</taxon>
        <taxon>Neopterygii</taxon>
        <taxon>Teleostei</taxon>
        <taxon>Neoteleostei</taxon>
        <taxon>Acanthomorphata</taxon>
        <taxon>Eupercaria</taxon>
        <taxon>Perciformes</taxon>
        <taxon>Cottioidei</taxon>
        <taxon>Cottales</taxon>
        <taxon>Liparidae</taxon>
        <taxon>Liparis</taxon>
    </lineage>
</organism>